<keyword evidence="6" id="KW-1185">Reference proteome</keyword>
<evidence type="ECO:0000313" key="5">
    <source>
        <dbReference type="EMBL" id="OLR90842.1"/>
    </source>
</evidence>
<proteinExistence type="inferred from homology"/>
<dbReference type="Pfam" id="PF14011">
    <property type="entry name" value="ESX-1_EspG"/>
    <property type="match status" value="1"/>
</dbReference>
<evidence type="ECO:0000313" key="6">
    <source>
        <dbReference type="Proteomes" id="UP000186040"/>
    </source>
</evidence>
<keyword evidence="4" id="KW-0143">Chaperone</keyword>
<comment type="subcellular location">
    <subcellularLocation>
        <location evidence="1">Cytoplasm</location>
    </subcellularLocation>
</comment>
<sequence length="254" mass="26722">MPPRSFSLSLAAVDVLSQLLGVNCRLYPFEVPSFGQFEEDRARIARAVFTDLHNRGLLVGDTVDADVVAALTATGGDHDVAVAMMGTLEPGREVQARASAAGSTGVLAVQKGQTIEFELVSPSGLGRALVGLLPALGPGPGQSVQVVRPAPVQQEGFTQAVRPARSGSDAQFRLATAMLERPRTGGGFFLVTAKGRHGRELDKGTIGWIDTTAGRYLVVSRPNTDGELRATYSPADAARLAHHLDDVLAESVGR</sequence>
<gene>
    <name evidence="5" type="ORF">BJP25_30220</name>
</gene>
<keyword evidence="3" id="KW-0963">Cytoplasm</keyword>
<dbReference type="InterPro" id="IPR025734">
    <property type="entry name" value="EspG"/>
</dbReference>
<name>A0A1Q9LFM8_9PSEU</name>
<comment type="caution">
    <text evidence="5">The sequence shown here is derived from an EMBL/GenBank/DDBJ whole genome shotgun (WGS) entry which is preliminary data.</text>
</comment>
<dbReference type="EMBL" id="MKQR01000026">
    <property type="protein sequence ID" value="OLR90842.1"/>
    <property type="molecule type" value="Genomic_DNA"/>
</dbReference>
<evidence type="ECO:0000256" key="1">
    <source>
        <dbReference type="ARBA" id="ARBA00004496"/>
    </source>
</evidence>
<dbReference type="STRING" id="1193682.BJP25_30220"/>
<dbReference type="OrthoDB" id="5175124at2"/>
<protein>
    <recommendedName>
        <fullName evidence="7">ESX secretion-associated protein EspG</fullName>
    </recommendedName>
</protein>
<reference evidence="5 6" key="1">
    <citation type="submission" date="2016-10" db="EMBL/GenBank/DDBJ databases">
        <title>The Draft Genome Sequence of Actinokineospora bangkokensis 44EHWT reveals the biosynthetic pathway of antifungal compounds Thailandins with unusual extender unit butylmalonyl-CoA.</title>
        <authorList>
            <person name="Greule A."/>
            <person name="Intra B."/>
            <person name="Flemming S."/>
            <person name="Rommel M.G."/>
            <person name="Panbangred W."/>
            <person name="Bechthold A."/>
        </authorList>
    </citation>
    <scope>NUCLEOTIDE SEQUENCE [LARGE SCALE GENOMIC DNA]</scope>
    <source>
        <strain evidence="5 6">44EHW</strain>
    </source>
</reference>
<dbReference type="RefSeq" id="WP_075977511.1">
    <property type="nucleotide sequence ID" value="NZ_MKQR01000026.1"/>
</dbReference>
<evidence type="ECO:0008006" key="7">
    <source>
        <dbReference type="Google" id="ProtNLM"/>
    </source>
</evidence>
<comment type="similarity">
    <text evidence="2">Belongs to the EspG family.</text>
</comment>
<organism evidence="5 6">
    <name type="scientific">Actinokineospora bangkokensis</name>
    <dbReference type="NCBI Taxonomy" id="1193682"/>
    <lineage>
        <taxon>Bacteria</taxon>
        <taxon>Bacillati</taxon>
        <taxon>Actinomycetota</taxon>
        <taxon>Actinomycetes</taxon>
        <taxon>Pseudonocardiales</taxon>
        <taxon>Pseudonocardiaceae</taxon>
        <taxon>Actinokineospora</taxon>
    </lineage>
</organism>
<evidence type="ECO:0000256" key="2">
    <source>
        <dbReference type="ARBA" id="ARBA00006411"/>
    </source>
</evidence>
<evidence type="ECO:0000256" key="3">
    <source>
        <dbReference type="ARBA" id="ARBA00022490"/>
    </source>
</evidence>
<dbReference type="Proteomes" id="UP000186040">
    <property type="component" value="Unassembled WGS sequence"/>
</dbReference>
<evidence type="ECO:0000256" key="4">
    <source>
        <dbReference type="ARBA" id="ARBA00023186"/>
    </source>
</evidence>
<dbReference type="AlphaFoldDB" id="A0A1Q9LFM8"/>
<accession>A0A1Q9LFM8</accession>